<dbReference type="SMART" id="SM00116">
    <property type="entry name" value="CBS"/>
    <property type="match status" value="1"/>
</dbReference>
<dbReference type="SUPFAM" id="SSF54631">
    <property type="entry name" value="CBS-domain pair"/>
    <property type="match status" value="1"/>
</dbReference>
<feature type="domain" description="CBS" evidence="2">
    <location>
        <begin position="11"/>
        <end position="72"/>
    </location>
</feature>
<evidence type="ECO:0000256" key="1">
    <source>
        <dbReference type="PROSITE-ProRule" id="PRU00703"/>
    </source>
</evidence>
<keyword evidence="1" id="KW-0129">CBS domain</keyword>
<evidence type="ECO:0000313" key="3">
    <source>
        <dbReference type="EMBL" id="RXZ47566.1"/>
    </source>
</evidence>
<dbReference type="RefSeq" id="WP_129231955.1">
    <property type="nucleotide sequence ID" value="NZ_SDPO01000003.1"/>
</dbReference>
<dbReference type="OrthoDB" id="291940at2"/>
<dbReference type="InterPro" id="IPR046342">
    <property type="entry name" value="CBS_dom_sf"/>
</dbReference>
<dbReference type="Pfam" id="PF00571">
    <property type="entry name" value="CBS"/>
    <property type="match status" value="1"/>
</dbReference>
<dbReference type="Gene3D" id="3.10.580.10">
    <property type="entry name" value="CBS-domain"/>
    <property type="match status" value="1"/>
</dbReference>
<keyword evidence="4" id="KW-1185">Reference proteome</keyword>
<sequence length="258" mass="28171">MPRATRLRIDYIPSASIVPVITVKASDSLNRARTLMELHSFSQLPVMRGNRPIGVVSWESIGRALLKNPHAELAECIDTPVEKKKLDGDLLASIASINAKGYVLVVNDDGSISGIITSADLGEALADIAGPYLLLSEIEELLRAIVQRLVDGRHVTEGDVQRALQDSAKGYGGDPASLTLGDLANVFATDGAWKALDTKYDRSTLNRALGEVTQLRNKIMHFRTLEGSDRDIVRRLPFVRDVLGNLSDEFRPEATNQT</sequence>
<accession>A0A4Q2JLH6</accession>
<dbReference type="AlphaFoldDB" id="A0A4Q2JLH6"/>
<reference evidence="3 4" key="1">
    <citation type="submission" date="2019-01" db="EMBL/GenBank/DDBJ databases">
        <authorList>
            <person name="Li J."/>
        </authorList>
    </citation>
    <scope>NUCLEOTIDE SEQUENCE [LARGE SCALE GENOMIC DNA]</scope>
    <source>
        <strain evidence="3 4">CCUG 35506</strain>
    </source>
</reference>
<organism evidence="3 4">
    <name type="scientific">Agromyces fucosus</name>
    <dbReference type="NCBI Taxonomy" id="41985"/>
    <lineage>
        <taxon>Bacteria</taxon>
        <taxon>Bacillati</taxon>
        <taxon>Actinomycetota</taxon>
        <taxon>Actinomycetes</taxon>
        <taxon>Micrococcales</taxon>
        <taxon>Microbacteriaceae</taxon>
        <taxon>Agromyces</taxon>
    </lineage>
</organism>
<protein>
    <submittedName>
        <fullName evidence="3">CBS domain-containing protein</fullName>
    </submittedName>
</protein>
<evidence type="ECO:0000259" key="2">
    <source>
        <dbReference type="PROSITE" id="PS51371"/>
    </source>
</evidence>
<dbReference type="InterPro" id="IPR000644">
    <property type="entry name" value="CBS_dom"/>
</dbReference>
<dbReference type="PROSITE" id="PS51371">
    <property type="entry name" value="CBS"/>
    <property type="match status" value="1"/>
</dbReference>
<proteinExistence type="predicted"/>
<dbReference type="Proteomes" id="UP000292935">
    <property type="component" value="Unassembled WGS sequence"/>
</dbReference>
<dbReference type="EMBL" id="SDPO01000003">
    <property type="protein sequence ID" value="RXZ47566.1"/>
    <property type="molecule type" value="Genomic_DNA"/>
</dbReference>
<name>A0A4Q2JLH6_9MICO</name>
<gene>
    <name evidence="3" type="ORF">ESP57_13550</name>
</gene>
<comment type="caution">
    <text evidence="3">The sequence shown here is derived from an EMBL/GenBank/DDBJ whole genome shotgun (WGS) entry which is preliminary data.</text>
</comment>
<evidence type="ECO:0000313" key="4">
    <source>
        <dbReference type="Proteomes" id="UP000292935"/>
    </source>
</evidence>